<dbReference type="Pfam" id="PF03388">
    <property type="entry name" value="Lectin_leg-like"/>
    <property type="match status" value="1"/>
</dbReference>
<protein>
    <submittedName>
        <fullName evidence="9">Lectin family integral membrane protein, putative</fullName>
    </submittedName>
</protein>
<gene>
    <name evidence="9" type="ORF">G210_2582</name>
</gene>
<evidence type="ECO:0000259" key="8">
    <source>
        <dbReference type="PROSITE" id="PS51328"/>
    </source>
</evidence>
<dbReference type="GO" id="GO:0030134">
    <property type="term" value="C:COPII-coated ER to Golgi transport vesicle"/>
    <property type="evidence" value="ECO:0007669"/>
    <property type="project" value="TreeGrafter"/>
</dbReference>
<name>M3JW36_CANMX</name>
<dbReference type="InterPro" id="IPR051136">
    <property type="entry name" value="Intracellular_Lectin-GPT"/>
</dbReference>
<dbReference type="EMBL" id="AOGT01001713">
    <property type="protein sequence ID" value="EMG47135.1"/>
    <property type="molecule type" value="Genomic_DNA"/>
</dbReference>
<dbReference type="GO" id="GO:0000139">
    <property type="term" value="C:Golgi membrane"/>
    <property type="evidence" value="ECO:0007669"/>
    <property type="project" value="TreeGrafter"/>
</dbReference>
<dbReference type="STRING" id="1245528.M3JW36"/>
<dbReference type="PANTHER" id="PTHR12223">
    <property type="entry name" value="VESICULAR MANNOSE-BINDING LECTIN"/>
    <property type="match status" value="1"/>
</dbReference>
<dbReference type="AlphaFoldDB" id="M3JW36"/>
<comment type="caution">
    <text evidence="9">The sequence shown here is derived from an EMBL/GenBank/DDBJ whole genome shotgun (WGS) entry which is preliminary data.</text>
</comment>
<dbReference type="GO" id="GO:0005537">
    <property type="term" value="F:D-mannose binding"/>
    <property type="evidence" value="ECO:0007669"/>
    <property type="project" value="TreeGrafter"/>
</dbReference>
<evidence type="ECO:0000256" key="2">
    <source>
        <dbReference type="ARBA" id="ARBA00022692"/>
    </source>
</evidence>
<dbReference type="GO" id="GO:0005789">
    <property type="term" value="C:endoplasmic reticulum membrane"/>
    <property type="evidence" value="ECO:0007669"/>
    <property type="project" value="TreeGrafter"/>
</dbReference>
<dbReference type="InterPro" id="IPR013320">
    <property type="entry name" value="ConA-like_dom_sf"/>
</dbReference>
<comment type="subcellular location">
    <subcellularLocation>
        <location evidence="1">Membrane</location>
        <topology evidence="1">Single-pass type I membrane protein</topology>
    </subcellularLocation>
</comment>
<evidence type="ECO:0000313" key="9">
    <source>
        <dbReference type="EMBL" id="EMG47135.1"/>
    </source>
</evidence>
<dbReference type="GO" id="GO:0006888">
    <property type="term" value="P:endoplasmic reticulum to Golgi vesicle-mediated transport"/>
    <property type="evidence" value="ECO:0007669"/>
    <property type="project" value="TreeGrafter"/>
</dbReference>
<dbReference type="InterPro" id="IPR005052">
    <property type="entry name" value="Lectin_leg"/>
</dbReference>
<dbReference type="GO" id="GO:0005793">
    <property type="term" value="C:endoplasmic reticulum-Golgi intermediate compartment"/>
    <property type="evidence" value="ECO:0007669"/>
    <property type="project" value="TreeGrafter"/>
</dbReference>
<evidence type="ECO:0000256" key="4">
    <source>
        <dbReference type="ARBA" id="ARBA00022989"/>
    </source>
</evidence>
<dbReference type="Proteomes" id="UP000011777">
    <property type="component" value="Unassembled WGS sequence"/>
</dbReference>
<keyword evidence="10" id="KW-1185">Reference proteome</keyword>
<keyword evidence="5 7" id="KW-0472">Membrane</keyword>
<feature type="domain" description="L-type lectin-like" evidence="8">
    <location>
        <begin position="64"/>
        <end position="292"/>
    </location>
</feature>
<dbReference type="HOGENOM" id="CLU_041093_2_0_1"/>
<keyword evidence="3" id="KW-0732">Signal</keyword>
<dbReference type="eggNOG" id="KOG3839">
    <property type="taxonomic scope" value="Eukaryota"/>
</dbReference>
<dbReference type="PROSITE" id="PS51328">
    <property type="entry name" value="L_LECTIN_LIKE"/>
    <property type="match status" value="1"/>
</dbReference>
<dbReference type="SUPFAM" id="SSF49899">
    <property type="entry name" value="Concanavalin A-like lectins/glucanases"/>
    <property type="match status" value="1"/>
</dbReference>
<sequence length="435" mass="50487">MSLSRTLQRSRPLQSLSVVFIFIIIYAIFYTDWFSIFFPSSTYTPEEINSLFQNKESHIVTLKKEELTAQAVQKPYLDDSKFHVKNWDLRGNTLVRNDEFIRLTANSPHQASNMFSRWPIHAESFEMELTFHIHNQKAKHNLVGDGLAIWFLDKPSDIGDVFGIQNRFNGLGIMLDTYKNGKRGQFPYVNLMLGDGHTAYSKITDGYETRLAGCIAKQLLNPEAGETKMRLVYLKSGYLSLDFNYYGRHEEWQNCVTLTDVKLPVTKYLGFSAETGQLVENVDIIENRIYALFSPDGTFVESIDELQELIREQNEYESEISAAADIVKQEEEAKTNKGNGGGNRVLKKKLSSQKRRSLKRLEKAEKRIKQRERELRLKKYGHEDINFFTYWLGKVLAIIKYVFYLSVVVVMAWFVWIVIRVQRQKHKQKTTGLLD</sequence>
<feature type="transmembrane region" description="Helical" evidence="7">
    <location>
        <begin position="12"/>
        <end position="30"/>
    </location>
</feature>
<evidence type="ECO:0000256" key="7">
    <source>
        <dbReference type="SAM" id="Phobius"/>
    </source>
</evidence>
<keyword evidence="4 7" id="KW-1133">Transmembrane helix</keyword>
<feature type="transmembrane region" description="Helical" evidence="7">
    <location>
        <begin position="401"/>
        <end position="419"/>
    </location>
</feature>
<proteinExistence type="predicted"/>
<accession>M3JW36</accession>
<evidence type="ECO:0000256" key="3">
    <source>
        <dbReference type="ARBA" id="ARBA00022729"/>
    </source>
</evidence>
<dbReference type="OrthoDB" id="270293at2759"/>
<feature type="region of interest" description="Disordered" evidence="6">
    <location>
        <begin position="332"/>
        <end position="353"/>
    </location>
</feature>
<keyword evidence="2 7" id="KW-0812">Transmembrane</keyword>
<reference evidence="9 10" key="1">
    <citation type="submission" date="2013-02" db="EMBL/GenBank/DDBJ databases">
        <title>Genome sequence of Candida maltosa Xu316, a potential industrial strain for xylitol and ethanol production.</title>
        <authorList>
            <person name="Yu J."/>
            <person name="Wang Q."/>
            <person name="Geng X."/>
            <person name="Bao W."/>
            <person name="He P."/>
            <person name="Cai J."/>
        </authorList>
    </citation>
    <scope>NUCLEOTIDE SEQUENCE [LARGE SCALE GENOMIC DNA]</scope>
    <source>
        <strain evidence="10">Xu316</strain>
    </source>
</reference>
<evidence type="ECO:0000313" key="10">
    <source>
        <dbReference type="Proteomes" id="UP000011777"/>
    </source>
</evidence>
<dbReference type="PANTHER" id="PTHR12223:SF45">
    <property type="entry name" value="RE50040P"/>
    <property type="match status" value="1"/>
</dbReference>
<evidence type="ECO:0000256" key="1">
    <source>
        <dbReference type="ARBA" id="ARBA00004479"/>
    </source>
</evidence>
<organism evidence="9 10">
    <name type="scientific">Candida maltosa (strain Xu316)</name>
    <name type="common">Yeast</name>
    <dbReference type="NCBI Taxonomy" id="1245528"/>
    <lineage>
        <taxon>Eukaryota</taxon>
        <taxon>Fungi</taxon>
        <taxon>Dikarya</taxon>
        <taxon>Ascomycota</taxon>
        <taxon>Saccharomycotina</taxon>
        <taxon>Pichiomycetes</taxon>
        <taxon>Debaryomycetaceae</taxon>
        <taxon>Candida/Lodderomyces clade</taxon>
        <taxon>Candida</taxon>
    </lineage>
</organism>
<dbReference type="Gene3D" id="2.60.120.200">
    <property type="match status" value="1"/>
</dbReference>
<dbReference type="OMA" id="YKNGKRG"/>
<dbReference type="CDD" id="cd07308">
    <property type="entry name" value="lectin_leg-like"/>
    <property type="match status" value="1"/>
</dbReference>
<evidence type="ECO:0000256" key="6">
    <source>
        <dbReference type="SAM" id="MobiDB-lite"/>
    </source>
</evidence>
<evidence type="ECO:0000256" key="5">
    <source>
        <dbReference type="ARBA" id="ARBA00023136"/>
    </source>
</evidence>